<dbReference type="Proteomes" id="UP000002762">
    <property type="component" value="Unassembled WGS sequence"/>
</dbReference>
<organism evidence="1 2">
    <name type="scientific">Beauveria bassiana (strain ARSEF 2860)</name>
    <name type="common">White muscardine disease fungus</name>
    <name type="synonym">Tritirachium shiotae</name>
    <dbReference type="NCBI Taxonomy" id="655819"/>
    <lineage>
        <taxon>Eukaryota</taxon>
        <taxon>Fungi</taxon>
        <taxon>Dikarya</taxon>
        <taxon>Ascomycota</taxon>
        <taxon>Pezizomycotina</taxon>
        <taxon>Sordariomycetes</taxon>
        <taxon>Hypocreomycetidae</taxon>
        <taxon>Hypocreales</taxon>
        <taxon>Cordycipitaceae</taxon>
        <taxon>Beauveria</taxon>
    </lineage>
</organism>
<keyword evidence="2" id="KW-1185">Reference proteome</keyword>
<dbReference type="CDD" id="cd22893">
    <property type="entry name" value="PlcA-like"/>
    <property type="match status" value="1"/>
</dbReference>
<sequence>MLDPFTGGLAFVLANDCVASTEGDQWPTSAPEELVNDPWLNFERRPVWISPYRHVGEDATRQLSAQRDDGRQPPPAGFEYAEHRFLGDQMNLKYQHPKSSTDQTPDGKVVDVVASDLPLLKLSKGSDVLELTYGEISALAGDFYGTLNPISDAKSDEDARTRFLAAYNTLADNPADQPHDGQVLIKHLQDEVDQVEALHKEKKDPSTWYKDGTGLAGMNAIDKLIQGRHFPIYSELLKINWDHFGDNARAAYRAGHSAALQLATTGEKTVDRLVKAYSINAFADHYLQDLFSAGHLRTPRRLLHGGLKNVVDVCANKMHDEDCALGLSVSAPKGNPWQAYGDKRLLDKCNEENLLKCQAAIVESSREIYDAWDTRHAPEPAAYKAFDIVPTKASALSEQQTLAPLFKLGPSGEYKDLQRRLELKDRKVWKFKTNWWPVTTVAETYTSGLWKYPITM</sequence>
<name>J5JWW8_BEAB2</name>
<dbReference type="InParanoid" id="J5JWW8"/>
<dbReference type="STRING" id="655819.J5JWW8"/>
<protein>
    <submittedName>
        <fullName evidence="1">Phosphatidylcholine-hydrolyzing phospholipase C</fullName>
    </submittedName>
</protein>
<reference evidence="1 2" key="1">
    <citation type="journal article" date="2012" name="Sci. Rep.">
        <title>Genomic perspectives on the evolution of fungal entomopathogenicity in Beauveria bassiana.</title>
        <authorList>
            <person name="Xiao G."/>
            <person name="Ying S.H."/>
            <person name="Zheng P."/>
            <person name="Wang Z.L."/>
            <person name="Zhang S."/>
            <person name="Xie X.Q."/>
            <person name="Shang Y."/>
            <person name="St Leger R.J."/>
            <person name="Zhao G.P."/>
            <person name="Wang C."/>
            <person name="Feng M.G."/>
        </authorList>
    </citation>
    <scope>NUCLEOTIDE SEQUENCE [LARGE SCALE GENOMIC DNA]</scope>
    <source>
        <strain evidence="1 2">ARSEF 2860</strain>
    </source>
</reference>
<dbReference type="EMBL" id="JH725153">
    <property type="protein sequence ID" value="EJP69083.1"/>
    <property type="molecule type" value="Genomic_DNA"/>
</dbReference>
<dbReference type="InterPro" id="IPR049756">
    <property type="entry name" value="PlcA-like_dom"/>
</dbReference>
<dbReference type="AlphaFoldDB" id="J5JWW8"/>
<dbReference type="HOGENOM" id="CLU_029720_2_0_1"/>
<evidence type="ECO:0000313" key="2">
    <source>
        <dbReference type="Proteomes" id="UP000002762"/>
    </source>
</evidence>
<accession>J5JWW8</accession>
<dbReference type="OrthoDB" id="4330301at2759"/>
<dbReference type="RefSeq" id="XP_008595437.1">
    <property type="nucleotide sequence ID" value="XM_008597215.1"/>
</dbReference>
<proteinExistence type="predicted"/>
<evidence type="ECO:0000313" key="1">
    <source>
        <dbReference type="EMBL" id="EJP69083.1"/>
    </source>
</evidence>
<gene>
    <name evidence="1" type="ORF">BBA_02118</name>
</gene>
<dbReference type="GeneID" id="19885130"/>